<evidence type="ECO:0000256" key="3">
    <source>
        <dbReference type="ARBA" id="ARBA00022448"/>
    </source>
</evidence>
<gene>
    <name evidence="10" type="ORF">CDL12_13931</name>
</gene>
<comment type="similarity">
    <text evidence="2">Belongs to the major facilitator superfamily. Proton-dependent oligopeptide transporter (POT/PTR) (TC 2.A.17) family.</text>
</comment>
<dbReference type="InterPro" id="IPR036259">
    <property type="entry name" value="MFS_trans_sf"/>
</dbReference>
<reference evidence="11" key="1">
    <citation type="journal article" date="2018" name="Gigascience">
        <title>Genome assembly of the Pink Ipe (Handroanthus impetiginosus, Bignoniaceae), a highly valued, ecologically keystone Neotropical timber forest tree.</title>
        <authorList>
            <person name="Silva-Junior O.B."/>
            <person name="Grattapaglia D."/>
            <person name="Novaes E."/>
            <person name="Collevatti R.G."/>
        </authorList>
    </citation>
    <scope>NUCLEOTIDE SEQUENCE [LARGE SCALE GENOMIC DNA]</scope>
    <source>
        <strain evidence="11">cv. UFG-1</strain>
    </source>
</reference>
<dbReference type="Proteomes" id="UP000231279">
    <property type="component" value="Unassembled WGS sequence"/>
</dbReference>
<feature type="transmembrane region" description="Helical" evidence="9">
    <location>
        <begin position="465"/>
        <end position="484"/>
    </location>
</feature>
<keyword evidence="5 9" id="KW-0812">Transmembrane</keyword>
<sequence length="572" mass="63417">MITGNDIPAARAPLLDDVVRGSVDFNGVPSRRSKSGCWKSASFIIGVEVAERFAYYGISSNMISYFTGPLGQSTVAAAENVNAYNGTAMLLPLLGAFMADSFLGRYRTIIIASLLYIVGLGFLSLSALLRSHDSSNCKSNTYNSTCSPPLLEVIVFFFSLYLVAFAQGGHRPCVQAFGADQFDEEDEHESKAKISLFNWWYFSVSGGVLVAFLVLNYIQENMSWELGFGIPCIAMCFALIVFLIGSMTYRFSVNSDKRNPFVRISRVFVEAMRNRKAASSIVGSIKEEVQPVLPHEHAKLEFLDKAILTTNASEENGNLCRMKDIDDAKAILRMVPIWSACLGYAIIFAQASTLFIKQGATMDRSIIGNFQIPSASLHSVISLSIMVYIPIYDRVLVPIASSITKKPTGISMLQRIGTGLFLSFLSMVIAALVEKRRLSIAIQYRLVDFPKATIPMSVWWLAPQYLLYGIADVFTMVGLQEFFYDQIPGELKSIGLALYLSIFGIGNFLSSFLISIIEKVTSGNGCDSWFSNNLNRAHLDYFYWLLAGLSVVSMGIYVYFAKSYIYNKNDKI</sequence>
<proteinExistence type="inferred from homology"/>
<name>A0A2G9H810_9LAMI</name>
<dbReference type="GO" id="GO:0080054">
    <property type="term" value="F:low-affinity nitrate transmembrane transporter activity"/>
    <property type="evidence" value="ECO:0007669"/>
    <property type="project" value="UniProtKB-ARBA"/>
</dbReference>
<keyword evidence="3" id="KW-0813">Transport</keyword>
<dbReference type="GO" id="GO:0009705">
    <property type="term" value="C:plant-type vacuole membrane"/>
    <property type="evidence" value="ECO:0007669"/>
    <property type="project" value="UniProtKB-ARBA"/>
</dbReference>
<dbReference type="GO" id="GO:0071916">
    <property type="term" value="F:dipeptide transmembrane transporter activity"/>
    <property type="evidence" value="ECO:0007669"/>
    <property type="project" value="InterPro"/>
</dbReference>
<comment type="subcellular location">
    <subcellularLocation>
        <location evidence="1">Membrane</location>
        <topology evidence="1">Multi-pass membrane protein</topology>
    </subcellularLocation>
</comment>
<evidence type="ECO:0000256" key="7">
    <source>
        <dbReference type="ARBA" id="ARBA00023136"/>
    </source>
</evidence>
<dbReference type="OrthoDB" id="8904098at2759"/>
<dbReference type="Gene3D" id="1.20.1250.20">
    <property type="entry name" value="MFS general substrate transporter like domains"/>
    <property type="match status" value="1"/>
</dbReference>
<evidence type="ECO:0000256" key="6">
    <source>
        <dbReference type="ARBA" id="ARBA00022989"/>
    </source>
</evidence>
<dbReference type="GO" id="GO:0042937">
    <property type="term" value="F:tripeptide transmembrane transporter activity"/>
    <property type="evidence" value="ECO:0007669"/>
    <property type="project" value="InterPro"/>
</dbReference>
<organism evidence="10 11">
    <name type="scientific">Handroanthus impetiginosus</name>
    <dbReference type="NCBI Taxonomy" id="429701"/>
    <lineage>
        <taxon>Eukaryota</taxon>
        <taxon>Viridiplantae</taxon>
        <taxon>Streptophyta</taxon>
        <taxon>Embryophyta</taxon>
        <taxon>Tracheophyta</taxon>
        <taxon>Spermatophyta</taxon>
        <taxon>Magnoliopsida</taxon>
        <taxon>eudicotyledons</taxon>
        <taxon>Gunneridae</taxon>
        <taxon>Pentapetalae</taxon>
        <taxon>asterids</taxon>
        <taxon>lamiids</taxon>
        <taxon>Lamiales</taxon>
        <taxon>Bignoniaceae</taxon>
        <taxon>Crescentiina</taxon>
        <taxon>Tabebuia alliance</taxon>
        <taxon>Handroanthus</taxon>
    </lineage>
</organism>
<comment type="similarity">
    <text evidence="8">Belongs to the major facilitator superfamily. Phosphate:H(+) symporter (TC 2.A.1.9) family.</text>
</comment>
<dbReference type="CDD" id="cd17417">
    <property type="entry name" value="MFS_NPF5"/>
    <property type="match status" value="1"/>
</dbReference>
<protein>
    <submittedName>
        <fullName evidence="10">H+/oligopeptide symporter</fullName>
    </submittedName>
</protein>
<evidence type="ECO:0000256" key="2">
    <source>
        <dbReference type="ARBA" id="ARBA00005982"/>
    </source>
</evidence>
<dbReference type="FunFam" id="1.20.1250.20:FF:000147">
    <property type="entry name" value="Protein NRT1/ PTR family 5.10"/>
    <property type="match status" value="1"/>
</dbReference>
<feature type="transmembrane region" description="Helical" evidence="9">
    <location>
        <begin position="331"/>
        <end position="350"/>
    </location>
</feature>
<feature type="transmembrane region" description="Helical" evidence="9">
    <location>
        <begin position="541"/>
        <end position="561"/>
    </location>
</feature>
<feature type="transmembrane region" description="Helical" evidence="9">
    <location>
        <begin position="370"/>
        <end position="391"/>
    </location>
</feature>
<evidence type="ECO:0000256" key="4">
    <source>
        <dbReference type="ARBA" id="ARBA00022553"/>
    </source>
</evidence>
<feature type="transmembrane region" description="Helical" evidence="9">
    <location>
        <begin position="412"/>
        <end position="433"/>
    </location>
</feature>
<comment type="caution">
    <text evidence="10">The sequence shown here is derived from an EMBL/GenBank/DDBJ whole genome shotgun (WGS) entry which is preliminary data.</text>
</comment>
<evidence type="ECO:0000313" key="11">
    <source>
        <dbReference type="Proteomes" id="UP000231279"/>
    </source>
</evidence>
<dbReference type="EMBL" id="NKXS01002481">
    <property type="protein sequence ID" value="PIN13440.1"/>
    <property type="molecule type" value="Genomic_DNA"/>
</dbReference>
<evidence type="ECO:0000313" key="10">
    <source>
        <dbReference type="EMBL" id="PIN13440.1"/>
    </source>
</evidence>
<dbReference type="SUPFAM" id="SSF103473">
    <property type="entry name" value="MFS general substrate transporter"/>
    <property type="match status" value="1"/>
</dbReference>
<feature type="transmembrane region" description="Helical" evidence="9">
    <location>
        <begin position="224"/>
        <end position="249"/>
    </location>
</feature>
<keyword evidence="11" id="KW-1185">Reference proteome</keyword>
<accession>A0A2G9H810</accession>
<feature type="transmembrane region" description="Helical" evidence="9">
    <location>
        <begin position="108"/>
        <end position="129"/>
    </location>
</feature>
<dbReference type="AlphaFoldDB" id="A0A2G9H810"/>
<feature type="transmembrane region" description="Helical" evidence="9">
    <location>
        <begin position="149"/>
        <end position="166"/>
    </location>
</feature>
<feature type="transmembrane region" description="Helical" evidence="9">
    <location>
        <begin position="496"/>
        <end position="517"/>
    </location>
</feature>
<keyword evidence="6 9" id="KW-1133">Transmembrane helix</keyword>
<dbReference type="PANTHER" id="PTHR11654">
    <property type="entry name" value="OLIGOPEPTIDE TRANSPORTER-RELATED"/>
    <property type="match status" value="1"/>
</dbReference>
<keyword evidence="7 9" id="KW-0472">Membrane</keyword>
<dbReference type="PROSITE" id="PS01022">
    <property type="entry name" value="PTR2_1"/>
    <property type="match status" value="1"/>
</dbReference>
<dbReference type="InterPro" id="IPR000109">
    <property type="entry name" value="POT_fam"/>
</dbReference>
<evidence type="ECO:0000256" key="9">
    <source>
        <dbReference type="SAM" id="Phobius"/>
    </source>
</evidence>
<keyword evidence="4" id="KW-0597">Phosphoprotein</keyword>
<dbReference type="Pfam" id="PF00854">
    <property type="entry name" value="PTR2"/>
    <property type="match status" value="1"/>
</dbReference>
<feature type="transmembrane region" description="Helical" evidence="9">
    <location>
        <begin position="199"/>
        <end position="218"/>
    </location>
</feature>
<evidence type="ECO:0000256" key="5">
    <source>
        <dbReference type="ARBA" id="ARBA00022692"/>
    </source>
</evidence>
<evidence type="ECO:0000256" key="8">
    <source>
        <dbReference type="ARBA" id="ARBA00044504"/>
    </source>
</evidence>
<evidence type="ECO:0000256" key="1">
    <source>
        <dbReference type="ARBA" id="ARBA00004141"/>
    </source>
</evidence>
<dbReference type="InterPro" id="IPR044739">
    <property type="entry name" value="NRT1/PTR"/>
</dbReference>
<dbReference type="InterPro" id="IPR018456">
    <property type="entry name" value="PTR2_symporter_CS"/>
</dbReference>